<comment type="pathway">
    <text evidence="7">Cofactor biosynthesis; adenosylcobalamin biosynthesis; cob(II)yrinate a,c-diamide from sirohydrochlorin (anaerobic route): step 10/10.</text>
</comment>
<dbReference type="CDD" id="cd03130">
    <property type="entry name" value="GATase1_CobB"/>
    <property type="match status" value="1"/>
</dbReference>
<dbReference type="OrthoDB" id="9764035at2"/>
<dbReference type="GO" id="GO:0042242">
    <property type="term" value="F:cobyrinic acid a,c-diamide synthase activity"/>
    <property type="evidence" value="ECO:0007669"/>
    <property type="project" value="UniProtKB-UniRule"/>
</dbReference>
<dbReference type="STRING" id="2754.EH55_11590"/>
<comment type="miscellaneous">
    <text evidence="7">The a and c carboxylates of cobyrinate are activated for nucleophilic attack via formation of a phosphorylated intermediate by ATP. CbiA catalyzes first the amidation of the c-carboxylate, and then that of the a-carboxylate.</text>
</comment>
<evidence type="ECO:0000256" key="6">
    <source>
        <dbReference type="ARBA" id="ARBA00022962"/>
    </source>
</evidence>
<keyword evidence="7" id="KW-0169">Cobalamin biosynthesis</keyword>
<name>A0A073ILJ0_9BACT</name>
<keyword evidence="2 7" id="KW-0436">Ligase</keyword>
<dbReference type="HAMAP" id="MF_00027">
    <property type="entry name" value="CobB_CbiA"/>
    <property type="match status" value="1"/>
</dbReference>
<accession>A0A073ILJ0</accession>
<comment type="domain">
    <text evidence="7">Comprises of two domains. The C-terminal domain contains the binding site for glutamine and catalyzes the hydrolysis of this substrate to glutamate and ammonia. The N-terminal domain is anticipated to bind ATP and cobyrinate and catalyzes the ultimate synthesis of the diamide product. The ammonia produced via the glutaminase domain is probably translocated to the adjacent domain via a molecular tunnel, where it reacts with an activated intermediate.</text>
</comment>
<dbReference type="InterPro" id="IPR011698">
    <property type="entry name" value="GATase_3"/>
</dbReference>
<reference evidence="10 11" key="1">
    <citation type="submission" date="2014-04" db="EMBL/GenBank/DDBJ databases">
        <title>Draft Genome Sequence of Synergistes jonesii.</title>
        <authorList>
            <person name="Coil D.A."/>
            <person name="Eisen J.A."/>
            <person name="Holland-Moritz H.E."/>
        </authorList>
    </citation>
    <scope>NUCLEOTIDE SEQUENCE [LARGE SCALE GENOMIC DNA]</scope>
    <source>
        <strain evidence="10 11">78-1</strain>
    </source>
</reference>
<evidence type="ECO:0000256" key="2">
    <source>
        <dbReference type="ARBA" id="ARBA00022598"/>
    </source>
</evidence>
<feature type="domain" description="CobQ/CobB/MinD/ParA nucleotide binding" evidence="8">
    <location>
        <begin position="9"/>
        <end position="190"/>
    </location>
</feature>
<evidence type="ECO:0000313" key="11">
    <source>
        <dbReference type="Proteomes" id="UP000027665"/>
    </source>
</evidence>
<dbReference type="SUPFAM" id="SSF52317">
    <property type="entry name" value="Class I glutamine amidotransferase-like"/>
    <property type="match status" value="1"/>
</dbReference>
<proteinExistence type="inferred from homology"/>
<dbReference type="Proteomes" id="UP000027665">
    <property type="component" value="Unassembled WGS sequence"/>
</dbReference>
<dbReference type="PATRIC" id="fig|2754.20.peg.1127"/>
<evidence type="ECO:0000256" key="7">
    <source>
        <dbReference type="HAMAP-Rule" id="MF_00027"/>
    </source>
</evidence>
<dbReference type="CDD" id="cd05388">
    <property type="entry name" value="CobB_N"/>
    <property type="match status" value="1"/>
</dbReference>
<keyword evidence="4 7" id="KW-0067">ATP-binding</keyword>
<dbReference type="PANTHER" id="PTHR43873:SF1">
    <property type="entry name" value="COBYRINATE A,C-DIAMIDE SYNTHASE"/>
    <property type="match status" value="1"/>
</dbReference>
<feature type="domain" description="CobB/CobQ-like glutamine amidotransferase" evidence="9">
    <location>
        <begin position="246"/>
        <end position="436"/>
    </location>
</feature>
<organism evidence="10 11">
    <name type="scientific">Synergistes jonesii</name>
    <dbReference type="NCBI Taxonomy" id="2754"/>
    <lineage>
        <taxon>Bacteria</taxon>
        <taxon>Thermotogati</taxon>
        <taxon>Synergistota</taxon>
        <taxon>Synergistia</taxon>
        <taxon>Synergistales</taxon>
        <taxon>Synergistaceae</taxon>
        <taxon>Synergistes</taxon>
    </lineage>
</organism>
<dbReference type="RefSeq" id="WP_037978445.1">
    <property type="nucleotide sequence ID" value="NZ_JMKI01000054.1"/>
</dbReference>
<comment type="caution">
    <text evidence="10">The sequence shown here is derived from an EMBL/GenBank/DDBJ whole genome shotgun (WGS) entry which is preliminary data.</text>
</comment>
<dbReference type="GeneID" id="90984621"/>
<evidence type="ECO:0000256" key="4">
    <source>
        <dbReference type="ARBA" id="ARBA00022840"/>
    </source>
</evidence>
<dbReference type="PANTHER" id="PTHR43873">
    <property type="entry name" value="COBYRINATE A,C-DIAMIDE SYNTHASE"/>
    <property type="match status" value="1"/>
</dbReference>
<dbReference type="SUPFAM" id="SSF52540">
    <property type="entry name" value="P-loop containing nucleoside triphosphate hydrolases"/>
    <property type="match status" value="1"/>
</dbReference>
<gene>
    <name evidence="7" type="primary">cbiA</name>
    <name evidence="10" type="ORF">EH55_11590</name>
</gene>
<evidence type="ECO:0000259" key="9">
    <source>
        <dbReference type="Pfam" id="PF07685"/>
    </source>
</evidence>
<dbReference type="Pfam" id="PF07685">
    <property type="entry name" value="GATase_3"/>
    <property type="match status" value="1"/>
</dbReference>
<dbReference type="AlphaFoldDB" id="A0A073ILJ0"/>
<dbReference type="NCBIfam" id="NF002204">
    <property type="entry name" value="PRK01077.1"/>
    <property type="match status" value="1"/>
</dbReference>
<dbReference type="EC" id="6.3.5.11" evidence="7"/>
<feature type="site" description="Increases nucleophilicity of active site Cys" evidence="7">
    <location>
        <position position="431"/>
    </location>
</feature>
<dbReference type="Gene3D" id="3.40.50.300">
    <property type="entry name" value="P-loop containing nucleotide triphosphate hydrolases"/>
    <property type="match status" value="2"/>
</dbReference>
<evidence type="ECO:0000313" key="10">
    <source>
        <dbReference type="EMBL" id="KEJ91188.1"/>
    </source>
</evidence>
<keyword evidence="5 7" id="KW-0460">Magnesium</keyword>
<dbReference type="PROSITE" id="PS51274">
    <property type="entry name" value="GATASE_COBBQ"/>
    <property type="match status" value="1"/>
</dbReference>
<evidence type="ECO:0000256" key="1">
    <source>
        <dbReference type="ARBA" id="ARBA00001946"/>
    </source>
</evidence>
<comment type="similarity">
    <text evidence="7">Belongs to the CobB/CbiA family.</text>
</comment>
<keyword evidence="11" id="KW-1185">Reference proteome</keyword>
<keyword evidence="3 7" id="KW-0547">Nucleotide-binding</keyword>
<keyword evidence="6 7" id="KW-0315">Glutamine amidotransferase</keyword>
<protein>
    <recommendedName>
        <fullName evidence="7">Cobyrinate a,c-diamide synthase</fullName>
        <ecNumber evidence="7">6.3.5.11</ecNumber>
    </recommendedName>
    <alternativeName>
        <fullName evidence="7">Cobyrinic acid a,c-diamide synthetase</fullName>
    </alternativeName>
</protein>
<dbReference type="Pfam" id="PF01656">
    <property type="entry name" value="CbiA"/>
    <property type="match status" value="1"/>
</dbReference>
<dbReference type="Gene3D" id="3.40.50.880">
    <property type="match status" value="1"/>
</dbReference>
<dbReference type="InterPro" id="IPR029062">
    <property type="entry name" value="Class_I_gatase-like"/>
</dbReference>
<dbReference type="eggNOG" id="COG1797">
    <property type="taxonomic scope" value="Bacteria"/>
</dbReference>
<evidence type="ECO:0000256" key="3">
    <source>
        <dbReference type="ARBA" id="ARBA00022741"/>
    </source>
</evidence>
<dbReference type="InterPro" id="IPR004484">
    <property type="entry name" value="CbiA/CobB_synth"/>
</dbReference>
<dbReference type="InterPro" id="IPR027417">
    <property type="entry name" value="P-loop_NTPase"/>
</dbReference>
<comment type="function">
    <text evidence="7">Catalyzes the ATP-dependent amidation of the two carboxylate groups at positions a and c of cobyrinate, using either L-glutamine or ammonia as the nitrogen source.</text>
</comment>
<dbReference type="EMBL" id="JMKI01000054">
    <property type="protein sequence ID" value="KEJ91188.1"/>
    <property type="molecule type" value="Genomic_DNA"/>
</dbReference>
<evidence type="ECO:0000259" key="8">
    <source>
        <dbReference type="Pfam" id="PF01656"/>
    </source>
</evidence>
<dbReference type="UniPathway" id="UPA00148">
    <property type="reaction ID" value="UER00231"/>
</dbReference>
<dbReference type="GO" id="GO:0009236">
    <property type="term" value="P:cobalamin biosynthetic process"/>
    <property type="evidence" value="ECO:0007669"/>
    <property type="project" value="UniProtKB-UniRule"/>
</dbReference>
<comment type="catalytic activity">
    <reaction evidence="7">
        <text>cob(II)yrinate + 2 L-glutamine + 2 ATP + 2 H2O = cob(II)yrinate a,c diamide + 2 L-glutamate + 2 ADP + 2 phosphate + 2 H(+)</text>
        <dbReference type="Rhea" id="RHEA:26289"/>
        <dbReference type="ChEBI" id="CHEBI:15377"/>
        <dbReference type="ChEBI" id="CHEBI:15378"/>
        <dbReference type="ChEBI" id="CHEBI:29985"/>
        <dbReference type="ChEBI" id="CHEBI:30616"/>
        <dbReference type="ChEBI" id="CHEBI:43474"/>
        <dbReference type="ChEBI" id="CHEBI:58359"/>
        <dbReference type="ChEBI" id="CHEBI:58537"/>
        <dbReference type="ChEBI" id="CHEBI:58894"/>
        <dbReference type="ChEBI" id="CHEBI:456216"/>
        <dbReference type="EC" id="6.3.5.11"/>
    </reaction>
</comment>
<comment type="cofactor">
    <cofactor evidence="1 7">
        <name>Mg(2+)</name>
        <dbReference type="ChEBI" id="CHEBI:18420"/>
    </cofactor>
</comment>
<feature type="active site" description="Nucleophile" evidence="7">
    <location>
        <position position="328"/>
    </location>
</feature>
<evidence type="ECO:0000256" key="5">
    <source>
        <dbReference type="ARBA" id="ARBA00022842"/>
    </source>
</evidence>
<dbReference type="GO" id="GO:0005524">
    <property type="term" value="F:ATP binding"/>
    <property type="evidence" value="ECO:0007669"/>
    <property type="project" value="UniProtKB-UniRule"/>
</dbReference>
<sequence length="463" mass="49459">MEVVRPRLVVAAVHSGSGKTTIASGIAAALAARGLRVHPFKVGPDYIDPGYLGLAAGSRADSLDTWLTGEETMKKIFLSASEGADVSIIEGVMGLYDGGAGGVSSTAQIAKLLRAPVLLVIDVRSMGESAAAIAAGFRDYDRGVALRGVIINRFGSENHKKMVCDAVRCAGLPVLGALPRNKDAEVRERHLGLLPVEENDDGRYIETVIKMTENSVDLDALLQIARGAPPLGELPAPAARAEKKAKIAVARDEAFSFYYPESVYALEAAGAEIINFSPLNDEKIPDCGGLIFGGGFPEVFAARLAANGPMKESVAAAASSGMPIYAECGGFMYLTREITDLDGVPHKMAGVIPMRCRMNDSLRTVGYVTARALSDSVVAAAGERLRGHEFHFSSAEEEEEIPHAFEFTKNRGGETYSAGYAKGNVLGSYLHLHFAGFPKAALRFVEKCAEYEKRVLRRRLPPE</sequence>
<dbReference type="NCBIfam" id="TIGR00379">
    <property type="entry name" value="cobB"/>
    <property type="match status" value="1"/>
</dbReference>
<dbReference type="InterPro" id="IPR002586">
    <property type="entry name" value="CobQ/CobB/MinD/ParA_Nub-bd_dom"/>
</dbReference>